<dbReference type="InterPro" id="IPR000700">
    <property type="entry name" value="PAS-assoc_C"/>
</dbReference>
<feature type="domain" description="PAC" evidence="11">
    <location>
        <begin position="107"/>
        <end position="157"/>
    </location>
</feature>
<dbReference type="CDD" id="cd00075">
    <property type="entry name" value="HATPase"/>
    <property type="match status" value="1"/>
</dbReference>
<dbReference type="EMBL" id="CADCWN010000271">
    <property type="protein sequence ID" value="CAA9583517.1"/>
    <property type="molecule type" value="Genomic_DNA"/>
</dbReference>
<comment type="catalytic activity">
    <reaction evidence="1">
        <text>ATP + protein L-histidine = ADP + protein N-phospho-L-histidine.</text>
        <dbReference type="EC" id="2.7.13.3"/>
    </reaction>
</comment>
<dbReference type="PROSITE" id="PS50113">
    <property type="entry name" value="PAC"/>
    <property type="match status" value="2"/>
</dbReference>
<gene>
    <name evidence="12" type="ORF">AVDCRST_MAG18-3483</name>
</gene>
<dbReference type="NCBIfam" id="TIGR00229">
    <property type="entry name" value="sensory_box"/>
    <property type="match status" value="2"/>
</dbReference>
<organism evidence="12">
    <name type="scientific">uncultured Thermomicrobiales bacterium</name>
    <dbReference type="NCBI Taxonomy" id="1645740"/>
    <lineage>
        <taxon>Bacteria</taxon>
        <taxon>Pseudomonadati</taxon>
        <taxon>Thermomicrobiota</taxon>
        <taxon>Thermomicrobia</taxon>
        <taxon>Thermomicrobiales</taxon>
        <taxon>environmental samples</taxon>
    </lineage>
</organism>
<keyword evidence="3" id="KW-0597">Phosphoprotein</keyword>
<sequence>MGTDAGSEDSRIGTEARSEDSGVEERTQGLPPTTDPRASIESFATLFEAIAEGMAIVEDGRIVIANRTFAAILGRESAALIGVEALDFIAPPFRMRAVERRLSEYQHPVELEIERPDGTTIPVQMIARSIRYDGRAVWLITVQDISERRRAEEALRASEARFRALVQHSSDVTIIRDLDGTIRYLSPAAEEVFGYTLTELIGRNRAELIHPDDFRAIAASVARIQAEPGVHAPIEYRVRRRDGSWRFLEGTATNLLAEQGIRGIVVNARDITERKLAERERDALLQREQEARREAEAAVRARDEFLTIAAHELKTPLTVVKGNAEMLARQLERPTPDPERVRRLTARVRTQLDHFGEMINDLLDLSRLRHDQLALRKQSLDLAALAARVLDRFQVAAVDGGKHSLILDAPRPVVASVNESRIEQVLTNLIGNAIKYSPAGGEVRVEVQAEEHWACLRVSDQGLGIPLAEQERIFEPFTRTSAAIAAANGMGIGLYVTSQIVAAHSGTIVVVSEPERGSCFTVRLPLGSR</sequence>
<evidence type="ECO:0000256" key="2">
    <source>
        <dbReference type="ARBA" id="ARBA00012438"/>
    </source>
</evidence>
<feature type="domain" description="Histidine kinase" evidence="9">
    <location>
        <begin position="308"/>
        <end position="528"/>
    </location>
</feature>
<dbReference type="Pfam" id="PF00989">
    <property type="entry name" value="PAS"/>
    <property type="match status" value="1"/>
</dbReference>
<dbReference type="Gene3D" id="3.30.565.10">
    <property type="entry name" value="Histidine kinase-like ATPase, C-terminal domain"/>
    <property type="match status" value="1"/>
</dbReference>
<dbReference type="SMART" id="SM00086">
    <property type="entry name" value="PAC"/>
    <property type="match status" value="2"/>
</dbReference>
<dbReference type="Pfam" id="PF02518">
    <property type="entry name" value="HATPase_c"/>
    <property type="match status" value="1"/>
</dbReference>
<dbReference type="Pfam" id="PF13426">
    <property type="entry name" value="PAS_9"/>
    <property type="match status" value="1"/>
</dbReference>
<feature type="compositionally biased region" description="Basic and acidic residues" evidence="8">
    <location>
        <begin position="8"/>
        <end position="27"/>
    </location>
</feature>
<evidence type="ECO:0000259" key="9">
    <source>
        <dbReference type="PROSITE" id="PS50109"/>
    </source>
</evidence>
<dbReference type="InterPro" id="IPR036097">
    <property type="entry name" value="HisK_dim/P_sf"/>
</dbReference>
<evidence type="ECO:0000256" key="1">
    <source>
        <dbReference type="ARBA" id="ARBA00000085"/>
    </source>
</evidence>
<dbReference type="FunFam" id="3.30.565.10:FF:000006">
    <property type="entry name" value="Sensor histidine kinase WalK"/>
    <property type="match status" value="1"/>
</dbReference>
<dbReference type="InterPro" id="IPR003594">
    <property type="entry name" value="HATPase_dom"/>
</dbReference>
<dbReference type="InterPro" id="IPR003661">
    <property type="entry name" value="HisK_dim/P_dom"/>
</dbReference>
<dbReference type="InterPro" id="IPR013767">
    <property type="entry name" value="PAS_fold"/>
</dbReference>
<feature type="coiled-coil region" evidence="7">
    <location>
        <begin position="274"/>
        <end position="301"/>
    </location>
</feature>
<dbReference type="EC" id="2.7.13.3" evidence="2"/>
<evidence type="ECO:0000259" key="10">
    <source>
        <dbReference type="PROSITE" id="PS50112"/>
    </source>
</evidence>
<protein>
    <recommendedName>
        <fullName evidence="2">histidine kinase</fullName>
        <ecNumber evidence="2">2.7.13.3</ecNumber>
    </recommendedName>
</protein>
<dbReference type="SMART" id="SM00388">
    <property type="entry name" value="HisKA"/>
    <property type="match status" value="1"/>
</dbReference>
<dbReference type="Gene3D" id="3.30.450.20">
    <property type="entry name" value="PAS domain"/>
    <property type="match status" value="2"/>
</dbReference>
<dbReference type="CDD" id="cd00130">
    <property type="entry name" value="PAS"/>
    <property type="match status" value="2"/>
</dbReference>
<evidence type="ECO:0000256" key="4">
    <source>
        <dbReference type="ARBA" id="ARBA00022679"/>
    </source>
</evidence>
<feature type="domain" description="PAC" evidence="11">
    <location>
        <begin position="232"/>
        <end position="283"/>
    </location>
</feature>
<dbReference type="InterPro" id="IPR035965">
    <property type="entry name" value="PAS-like_dom_sf"/>
</dbReference>
<keyword evidence="5" id="KW-0418">Kinase</keyword>
<dbReference type="GO" id="GO:0006355">
    <property type="term" value="P:regulation of DNA-templated transcription"/>
    <property type="evidence" value="ECO:0007669"/>
    <property type="project" value="InterPro"/>
</dbReference>
<dbReference type="SMART" id="SM00091">
    <property type="entry name" value="PAS"/>
    <property type="match status" value="2"/>
</dbReference>
<dbReference type="InterPro" id="IPR000014">
    <property type="entry name" value="PAS"/>
</dbReference>
<dbReference type="SUPFAM" id="SSF55874">
    <property type="entry name" value="ATPase domain of HSP90 chaperone/DNA topoisomerase II/histidine kinase"/>
    <property type="match status" value="1"/>
</dbReference>
<evidence type="ECO:0000256" key="5">
    <source>
        <dbReference type="ARBA" id="ARBA00022777"/>
    </source>
</evidence>
<feature type="domain" description="PAS" evidence="10">
    <location>
        <begin position="158"/>
        <end position="228"/>
    </location>
</feature>
<dbReference type="SMART" id="SM00387">
    <property type="entry name" value="HATPase_c"/>
    <property type="match status" value="1"/>
</dbReference>
<evidence type="ECO:0000256" key="7">
    <source>
        <dbReference type="SAM" id="Coils"/>
    </source>
</evidence>
<evidence type="ECO:0000256" key="3">
    <source>
        <dbReference type="ARBA" id="ARBA00022553"/>
    </source>
</evidence>
<proteinExistence type="predicted"/>
<dbReference type="PROSITE" id="PS50109">
    <property type="entry name" value="HIS_KIN"/>
    <property type="match status" value="1"/>
</dbReference>
<keyword evidence="7" id="KW-0175">Coiled coil</keyword>
<dbReference type="SUPFAM" id="SSF55785">
    <property type="entry name" value="PYP-like sensor domain (PAS domain)"/>
    <property type="match status" value="2"/>
</dbReference>
<keyword evidence="4" id="KW-0808">Transferase</keyword>
<dbReference type="PANTHER" id="PTHR43711:SF1">
    <property type="entry name" value="HISTIDINE KINASE 1"/>
    <property type="match status" value="1"/>
</dbReference>
<dbReference type="Gene3D" id="1.10.287.130">
    <property type="match status" value="1"/>
</dbReference>
<evidence type="ECO:0000259" key="11">
    <source>
        <dbReference type="PROSITE" id="PS50113"/>
    </source>
</evidence>
<dbReference type="InterPro" id="IPR036890">
    <property type="entry name" value="HATPase_C_sf"/>
</dbReference>
<feature type="region of interest" description="Disordered" evidence="8">
    <location>
        <begin position="1"/>
        <end position="37"/>
    </location>
</feature>
<name>A0A6J4VP45_9BACT</name>
<dbReference type="InterPro" id="IPR050736">
    <property type="entry name" value="Sensor_HK_Regulatory"/>
</dbReference>
<evidence type="ECO:0000256" key="8">
    <source>
        <dbReference type="SAM" id="MobiDB-lite"/>
    </source>
</evidence>
<dbReference type="InterPro" id="IPR001610">
    <property type="entry name" value="PAC"/>
</dbReference>
<dbReference type="PROSITE" id="PS50112">
    <property type="entry name" value="PAS"/>
    <property type="match status" value="1"/>
</dbReference>
<dbReference type="Pfam" id="PF00512">
    <property type="entry name" value="HisKA"/>
    <property type="match status" value="1"/>
</dbReference>
<evidence type="ECO:0000313" key="12">
    <source>
        <dbReference type="EMBL" id="CAA9583517.1"/>
    </source>
</evidence>
<dbReference type="PANTHER" id="PTHR43711">
    <property type="entry name" value="TWO-COMPONENT HISTIDINE KINASE"/>
    <property type="match status" value="1"/>
</dbReference>
<dbReference type="PRINTS" id="PR00344">
    <property type="entry name" value="BCTRLSENSOR"/>
</dbReference>
<reference evidence="12" key="1">
    <citation type="submission" date="2020-02" db="EMBL/GenBank/DDBJ databases">
        <authorList>
            <person name="Meier V. D."/>
        </authorList>
    </citation>
    <scope>NUCLEOTIDE SEQUENCE</scope>
    <source>
        <strain evidence="12">AVDCRST_MAG18</strain>
    </source>
</reference>
<evidence type="ECO:0000256" key="6">
    <source>
        <dbReference type="ARBA" id="ARBA00023012"/>
    </source>
</evidence>
<keyword evidence="6" id="KW-0902">Two-component regulatory system</keyword>
<accession>A0A6J4VP45</accession>
<dbReference type="AlphaFoldDB" id="A0A6J4VP45"/>
<dbReference type="InterPro" id="IPR005467">
    <property type="entry name" value="His_kinase_dom"/>
</dbReference>
<dbReference type="CDD" id="cd00082">
    <property type="entry name" value="HisKA"/>
    <property type="match status" value="1"/>
</dbReference>
<dbReference type="SUPFAM" id="SSF47384">
    <property type="entry name" value="Homodimeric domain of signal transducing histidine kinase"/>
    <property type="match status" value="1"/>
</dbReference>
<dbReference type="GO" id="GO:0000155">
    <property type="term" value="F:phosphorelay sensor kinase activity"/>
    <property type="evidence" value="ECO:0007669"/>
    <property type="project" value="InterPro"/>
</dbReference>
<dbReference type="InterPro" id="IPR004358">
    <property type="entry name" value="Sig_transdc_His_kin-like_C"/>
</dbReference>